<evidence type="ECO:0000256" key="1">
    <source>
        <dbReference type="ARBA" id="ARBA00005380"/>
    </source>
</evidence>
<dbReference type="InterPro" id="IPR011877">
    <property type="entry name" value="Ribokinase"/>
</dbReference>
<dbReference type="PROSITE" id="PS00583">
    <property type="entry name" value="PFKB_KINASES_1"/>
    <property type="match status" value="1"/>
</dbReference>
<evidence type="ECO:0000256" key="5">
    <source>
        <dbReference type="ARBA" id="ARBA00022723"/>
    </source>
</evidence>
<evidence type="ECO:0000313" key="14">
    <source>
        <dbReference type="EMBL" id="OBR63591.1"/>
    </source>
</evidence>
<keyword evidence="10 12" id="KW-0630">Potassium</keyword>
<comment type="subunit">
    <text evidence="12">Homodimer.</text>
</comment>
<dbReference type="Gene3D" id="3.40.1190.20">
    <property type="match status" value="1"/>
</dbReference>
<dbReference type="PANTHER" id="PTHR10584:SF166">
    <property type="entry name" value="RIBOKINASE"/>
    <property type="match status" value="1"/>
</dbReference>
<dbReference type="PANTHER" id="PTHR10584">
    <property type="entry name" value="SUGAR KINASE"/>
    <property type="match status" value="1"/>
</dbReference>
<feature type="binding site" evidence="12">
    <location>
        <begin position="13"/>
        <end position="15"/>
    </location>
    <ligand>
        <name>substrate</name>
    </ligand>
</feature>
<dbReference type="NCBIfam" id="TIGR02152">
    <property type="entry name" value="D_ribokin_bact"/>
    <property type="match status" value="1"/>
</dbReference>
<feature type="binding site" evidence="12">
    <location>
        <position position="284"/>
    </location>
    <ligand>
        <name>K(+)</name>
        <dbReference type="ChEBI" id="CHEBI:29103"/>
    </ligand>
</feature>
<sequence>MSNVNITVIGSLNIDMVTETSVVPGQGETVIGSDFSSFTGGKGANQAVACARLGAKVTMIGCVGEDAMAQQLKEALEREGIRTEYVKTVPHKPTGIAAITVSDSDNRIIVIPGANHCLRPEDIMDKRDVIAGSDIILIQQEIPLATVEAAIDLAHELNVRVILNPAPATRLPQELLEKIHLLTPNEYELAIVTGEESGGRGFNELLADYPYPLVMTAGSDGAYYKSSGMEQGHVPGRKVEAVDTTGAGDTFNGALAVRLSEGAELGEAVAFAVAASALSVTKLGAQSGMPLRAEVEALMAE</sequence>
<comment type="similarity">
    <text evidence="12">Belongs to the carbohydrate kinase PfkB family. Ribokinase subfamily.</text>
</comment>
<comment type="catalytic activity">
    <reaction evidence="12">
        <text>D-ribose + ATP = D-ribose 5-phosphate + ADP + H(+)</text>
        <dbReference type="Rhea" id="RHEA:13697"/>
        <dbReference type="ChEBI" id="CHEBI:15378"/>
        <dbReference type="ChEBI" id="CHEBI:30616"/>
        <dbReference type="ChEBI" id="CHEBI:47013"/>
        <dbReference type="ChEBI" id="CHEBI:78346"/>
        <dbReference type="ChEBI" id="CHEBI:456216"/>
        <dbReference type="EC" id="2.7.1.15"/>
    </reaction>
</comment>
<evidence type="ECO:0000256" key="6">
    <source>
        <dbReference type="ARBA" id="ARBA00022741"/>
    </source>
</evidence>
<dbReference type="RefSeq" id="WP_068686061.1">
    <property type="nucleotide sequence ID" value="NZ_LYPA01000071.1"/>
</dbReference>
<dbReference type="UniPathway" id="UPA00916">
    <property type="reaction ID" value="UER00889"/>
</dbReference>
<dbReference type="InterPro" id="IPR011611">
    <property type="entry name" value="PfkB_dom"/>
</dbReference>
<feature type="binding site" evidence="12">
    <location>
        <position position="141"/>
    </location>
    <ligand>
        <name>substrate</name>
    </ligand>
</feature>
<evidence type="ECO:0000256" key="3">
    <source>
        <dbReference type="ARBA" id="ARBA00016943"/>
    </source>
</evidence>
<comment type="pathway">
    <text evidence="12">Carbohydrate metabolism; D-ribose degradation; D-ribose 5-phosphate from beta-D-ribopyranose: step 2/2.</text>
</comment>
<proteinExistence type="inferred from homology"/>
<dbReference type="EMBL" id="LYPA01000071">
    <property type="protein sequence ID" value="OBR63591.1"/>
    <property type="molecule type" value="Genomic_DNA"/>
</dbReference>
<feature type="binding site" evidence="12">
    <location>
        <begin position="41"/>
        <end position="45"/>
    </location>
    <ligand>
        <name>substrate</name>
    </ligand>
</feature>
<dbReference type="GO" id="GO:0005829">
    <property type="term" value="C:cytosol"/>
    <property type="evidence" value="ECO:0007669"/>
    <property type="project" value="TreeGrafter"/>
</dbReference>
<feature type="binding site" evidence="12">
    <location>
        <position position="249"/>
    </location>
    <ligand>
        <name>substrate</name>
    </ligand>
</feature>
<evidence type="ECO:0000256" key="10">
    <source>
        <dbReference type="ARBA" id="ARBA00022958"/>
    </source>
</evidence>
<comment type="function">
    <text evidence="12">Catalyzes the phosphorylation of ribose at O-5 in a reaction requiring ATP and magnesium. The resulting D-ribose-5-phosphate can then be used either for sythesis of nucleotides, histidine, and tryptophan, or as a component of the pentose phosphate pathway.</text>
</comment>
<dbReference type="OrthoDB" id="9775849at2"/>
<dbReference type="HAMAP" id="MF_01987">
    <property type="entry name" value="Ribokinase"/>
    <property type="match status" value="1"/>
</dbReference>
<gene>
    <name evidence="12" type="primary">rbsK</name>
    <name evidence="14" type="ORF">A7K91_06485</name>
</gene>
<comment type="subcellular location">
    <subcellularLocation>
        <location evidence="12">Cytoplasm</location>
    </subcellularLocation>
</comment>
<keyword evidence="4 12" id="KW-0808">Transferase</keyword>
<dbReference type="InterPro" id="IPR029056">
    <property type="entry name" value="Ribokinase-like"/>
</dbReference>
<dbReference type="GO" id="GO:0004747">
    <property type="term" value="F:ribokinase activity"/>
    <property type="evidence" value="ECO:0007669"/>
    <property type="project" value="UniProtKB-UniRule"/>
</dbReference>
<comment type="activity regulation">
    <text evidence="12">Activated by a monovalent cation that binds near, but not in, the active site. The most likely occupant of the site in vivo is potassium. Ion binding induces a conformational change that may alter substrate affinity.</text>
</comment>
<keyword evidence="5 12" id="KW-0479">Metal-binding</keyword>
<dbReference type="InterPro" id="IPR002139">
    <property type="entry name" value="Ribo/fructo_kinase"/>
</dbReference>
<evidence type="ECO:0000256" key="7">
    <source>
        <dbReference type="ARBA" id="ARBA00022777"/>
    </source>
</evidence>
<evidence type="ECO:0000259" key="13">
    <source>
        <dbReference type="Pfam" id="PF00294"/>
    </source>
</evidence>
<comment type="cofactor">
    <cofactor evidence="12">
        <name>Mg(2+)</name>
        <dbReference type="ChEBI" id="CHEBI:18420"/>
    </cofactor>
    <text evidence="12">Requires a divalent cation, most likely magnesium in vivo, as an electrophilic catalyst to aid phosphoryl group transfer. It is the chelate of the metal and the nucleotide that is the actual substrate.</text>
</comment>
<keyword evidence="8 12" id="KW-0067">ATP-binding</keyword>
<dbReference type="CDD" id="cd01174">
    <property type="entry name" value="ribokinase"/>
    <property type="match status" value="1"/>
</dbReference>
<dbReference type="Proteomes" id="UP000092024">
    <property type="component" value="Unassembled WGS sequence"/>
</dbReference>
<feature type="binding site" evidence="12">
    <location>
        <begin position="248"/>
        <end position="249"/>
    </location>
    <ligand>
        <name>ATP</name>
        <dbReference type="ChEBI" id="CHEBI:30616"/>
    </ligand>
</feature>
<evidence type="ECO:0000313" key="15">
    <source>
        <dbReference type="Proteomes" id="UP000092024"/>
    </source>
</evidence>
<organism evidence="14 15">
    <name type="scientific">Paenibacillus oryzae</name>
    <dbReference type="NCBI Taxonomy" id="1844972"/>
    <lineage>
        <taxon>Bacteria</taxon>
        <taxon>Bacillati</taxon>
        <taxon>Bacillota</taxon>
        <taxon>Bacilli</taxon>
        <taxon>Bacillales</taxon>
        <taxon>Paenibacillaceae</taxon>
        <taxon>Paenibacillus</taxon>
    </lineage>
</organism>
<accession>A0A1A5YD93</accession>
<keyword evidence="11 12" id="KW-0119">Carbohydrate metabolism</keyword>
<feature type="binding site" evidence="12">
    <location>
        <position position="245"/>
    </location>
    <ligand>
        <name>K(+)</name>
        <dbReference type="ChEBI" id="CHEBI:29103"/>
    </ligand>
</feature>
<feature type="domain" description="Carbohydrate kinase PfkB" evidence="13">
    <location>
        <begin position="5"/>
        <end position="290"/>
    </location>
</feature>
<dbReference type="EC" id="2.7.1.15" evidence="2 12"/>
<keyword evidence="15" id="KW-1185">Reference proteome</keyword>
<evidence type="ECO:0000256" key="9">
    <source>
        <dbReference type="ARBA" id="ARBA00022842"/>
    </source>
</evidence>
<evidence type="ECO:0000256" key="8">
    <source>
        <dbReference type="ARBA" id="ARBA00022840"/>
    </source>
</evidence>
<feature type="active site" description="Proton acceptor" evidence="12">
    <location>
        <position position="249"/>
    </location>
</feature>
<dbReference type="SUPFAM" id="SSF53613">
    <property type="entry name" value="Ribokinase-like"/>
    <property type="match status" value="1"/>
</dbReference>
<dbReference type="PRINTS" id="PR00990">
    <property type="entry name" value="RIBOKINASE"/>
</dbReference>
<protein>
    <recommendedName>
        <fullName evidence="3 12">Ribokinase</fullName>
        <shortName evidence="12">RK</shortName>
        <ecNumber evidence="2 12">2.7.1.15</ecNumber>
    </recommendedName>
</protein>
<dbReference type="GO" id="GO:0005524">
    <property type="term" value="F:ATP binding"/>
    <property type="evidence" value="ECO:0007669"/>
    <property type="project" value="UniProtKB-UniRule"/>
</dbReference>
<comment type="similarity">
    <text evidence="1">Belongs to the carbohydrate kinase pfkB family.</text>
</comment>
<evidence type="ECO:0000256" key="2">
    <source>
        <dbReference type="ARBA" id="ARBA00012035"/>
    </source>
</evidence>
<comment type="caution">
    <text evidence="14">The sequence shown here is derived from an EMBL/GenBank/DDBJ whole genome shotgun (WGS) entry which is preliminary data.</text>
</comment>
<reference evidence="14 15" key="1">
    <citation type="submission" date="2016-05" db="EMBL/GenBank/DDBJ databases">
        <title>Paenibacillus oryzae. sp. nov., isolated from the rice root.</title>
        <authorList>
            <person name="Zhang J."/>
            <person name="Zhang X."/>
        </authorList>
    </citation>
    <scope>NUCLEOTIDE SEQUENCE [LARGE SCALE GENOMIC DNA]</scope>
    <source>
        <strain evidence="14 15">1DrF-4</strain>
    </source>
</reference>
<feature type="binding site" evidence="12">
    <location>
        <position position="279"/>
    </location>
    <ligand>
        <name>K(+)</name>
        <dbReference type="ChEBI" id="CHEBI:29103"/>
    </ligand>
</feature>
<dbReference type="STRING" id="1844972.A7K91_06485"/>
<dbReference type="Pfam" id="PF00294">
    <property type="entry name" value="PfkB"/>
    <property type="match status" value="1"/>
</dbReference>
<comment type="caution">
    <text evidence="12">Lacks conserved residue(s) required for the propagation of feature annotation.</text>
</comment>
<keyword evidence="6 12" id="KW-0547">Nucleotide-binding</keyword>
<dbReference type="PROSITE" id="PS00584">
    <property type="entry name" value="PFKB_KINASES_2"/>
    <property type="match status" value="1"/>
</dbReference>
<feature type="binding site" evidence="12">
    <location>
        <position position="282"/>
    </location>
    <ligand>
        <name>K(+)</name>
        <dbReference type="ChEBI" id="CHEBI:29103"/>
    </ligand>
</feature>
<keyword evidence="12" id="KW-0963">Cytoplasm</keyword>
<dbReference type="GO" id="GO:0046872">
    <property type="term" value="F:metal ion binding"/>
    <property type="evidence" value="ECO:0007669"/>
    <property type="project" value="UniProtKB-KW"/>
</dbReference>
<feature type="binding site" evidence="12">
    <location>
        <begin position="216"/>
        <end position="221"/>
    </location>
    <ligand>
        <name>ATP</name>
        <dbReference type="ChEBI" id="CHEBI:30616"/>
    </ligand>
</feature>
<name>A0A1A5YD93_9BACL</name>
<keyword evidence="9 12" id="KW-0460">Magnesium</keyword>
<evidence type="ECO:0000256" key="4">
    <source>
        <dbReference type="ARBA" id="ARBA00022679"/>
    </source>
</evidence>
<evidence type="ECO:0000256" key="11">
    <source>
        <dbReference type="ARBA" id="ARBA00023277"/>
    </source>
</evidence>
<feature type="binding site" evidence="12">
    <location>
        <position position="185"/>
    </location>
    <ligand>
        <name>ATP</name>
        <dbReference type="ChEBI" id="CHEBI:30616"/>
    </ligand>
</feature>
<dbReference type="GO" id="GO:0019303">
    <property type="term" value="P:D-ribose catabolic process"/>
    <property type="evidence" value="ECO:0007669"/>
    <property type="project" value="UniProtKB-UniRule"/>
</dbReference>
<dbReference type="InterPro" id="IPR002173">
    <property type="entry name" value="Carboh/pur_kinase_PfkB_CS"/>
</dbReference>
<evidence type="ECO:0000256" key="12">
    <source>
        <dbReference type="HAMAP-Rule" id="MF_01987"/>
    </source>
</evidence>
<keyword evidence="7 12" id="KW-0418">Kinase</keyword>
<dbReference type="AlphaFoldDB" id="A0A1A5YD93"/>
<feature type="binding site" evidence="12">
    <location>
        <position position="243"/>
    </location>
    <ligand>
        <name>K(+)</name>
        <dbReference type="ChEBI" id="CHEBI:29103"/>
    </ligand>
</feature>